<dbReference type="Gene3D" id="3.40.250.10">
    <property type="entry name" value="Rhodanese-like domain"/>
    <property type="match status" value="2"/>
</dbReference>
<evidence type="ECO:0000256" key="2">
    <source>
        <dbReference type="ARBA" id="ARBA00022737"/>
    </source>
</evidence>
<reference evidence="5" key="1">
    <citation type="journal article" date="2019" name="Int. J. Syst. Evol. Microbiol.">
        <title>The Global Catalogue of Microorganisms (GCM) 10K type strain sequencing project: providing services to taxonomists for standard genome sequencing and annotation.</title>
        <authorList>
            <consortium name="The Broad Institute Genomics Platform"/>
            <consortium name="The Broad Institute Genome Sequencing Center for Infectious Disease"/>
            <person name="Wu L."/>
            <person name="Ma J."/>
        </authorList>
    </citation>
    <scope>NUCLEOTIDE SEQUENCE [LARGE SCALE GENOMIC DNA]</scope>
    <source>
        <strain evidence="5">JCM 11117</strain>
    </source>
</reference>
<dbReference type="PANTHER" id="PTHR11364:SF27">
    <property type="entry name" value="SULFURTRANSFERASE"/>
    <property type="match status" value="1"/>
</dbReference>
<dbReference type="InterPro" id="IPR045078">
    <property type="entry name" value="TST/MPST-like"/>
</dbReference>
<dbReference type="InterPro" id="IPR001763">
    <property type="entry name" value="Rhodanese-like_dom"/>
</dbReference>
<dbReference type="PANTHER" id="PTHR11364">
    <property type="entry name" value="THIOSULFATE SULFERTANSFERASE"/>
    <property type="match status" value="1"/>
</dbReference>
<name>A0ABP3ZGY0_9PSEU</name>
<evidence type="ECO:0000313" key="4">
    <source>
        <dbReference type="EMBL" id="GAA0921823.1"/>
    </source>
</evidence>
<dbReference type="PROSITE" id="PS50206">
    <property type="entry name" value="RHODANESE_3"/>
    <property type="match status" value="2"/>
</dbReference>
<dbReference type="Proteomes" id="UP001499967">
    <property type="component" value="Unassembled WGS sequence"/>
</dbReference>
<keyword evidence="1" id="KW-0808">Transferase</keyword>
<feature type="domain" description="Rhodanese" evidence="3">
    <location>
        <begin position="200"/>
        <end position="288"/>
    </location>
</feature>
<dbReference type="SMART" id="SM00450">
    <property type="entry name" value="RHOD"/>
    <property type="match status" value="2"/>
</dbReference>
<comment type="caution">
    <text evidence="4">The sequence shown here is derived from an EMBL/GenBank/DDBJ whole genome shotgun (WGS) entry which is preliminary data.</text>
</comment>
<dbReference type="EMBL" id="BAAAHP010000013">
    <property type="protein sequence ID" value="GAA0921823.1"/>
    <property type="molecule type" value="Genomic_DNA"/>
</dbReference>
<dbReference type="SUPFAM" id="SSF52821">
    <property type="entry name" value="Rhodanese/Cell cycle control phosphatase"/>
    <property type="match status" value="2"/>
</dbReference>
<dbReference type="CDD" id="cd01448">
    <property type="entry name" value="TST_Repeat_1"/>
    <property type="match status" value="1"/>
</dbReference>
<dbReference type="InterPro" id="IPR036873">
    <property type="entry name" value="Rhodanese-like_dom_sf"/>
</dbReference>
<keyword evidence="5" id="KW-1185">Reference proteome</keyword>
<evidence type="ECO:0000313" key="5">
    <source>
        <dbReference type="Proteomes" id="UP001499967"/>
    </source>
</evidence>
<organism evidence="4 5">
    <name type="scientific">Pseudonocardia zijingensis</name>
    <dbReference type="NCBI Taxonomy" id="153376"/>
    <lineage>
        <taxon>Bacteria</taxon>
        <taxon>Bacillati</taxon>
        <taxon>Actinomycetota</taxon>
        <taxon>Actinomycetes</taxon>
        <taxon>Pseudonocardiales</taxon>
        <taxon>Pseudonocardiaceae</taxon>
        <taxon>Pseudonocardia</taxon>
    </lineage>
</organism>
<dbReference type="Pfam" id="PF00581">
    <property type="entry name" value="Rhodanese"/>
    <property type="match status" value="2"/>
</dbReference>
<dbReference type="RefSeq" id="WP_343938393.1">
    <property type="nucleotide sequence ID" value="NZ_BAAAHP010000013.1"/>
</dbReference>
<proteinExistence type="predicted"/>
<accession>A0ABP3ZGY0</accession>
<keyword evidence="2" id="KW-0677">Repeat</keyword>
<dbReference type="CDD" id="cd01449">
    <property type="entry name" value="TST_Repeat_2"/>
    <property type="match status" value="1"/>
</dbReference>
<gene>
    <name evidence="4" type="ORF">GCM10009559_04940</name>
</gene>
<feature type="domain" description="Rhodanese" evidence="3">
    <location>
        <begin position="47"/>
        <end position="145"/>
    </location>
</feature>
<protein>
    <submittedName>
        <fullName evidence="4">Rhodanese-like domain-containing protein</fullName>
    </submittedName>
</protein>
<sequence>MTSAPALPPLLSATELHAVLDRPGLRVLDASTELVLDPGAGRYVATPQRDAYHAAHIPGAVFADVVHDLADPRAELAFTVPGPDRFAEQVGWLGVGDTTQVVVYASGGAWATRLWWLLRLHGLDRVSVLDGGFQAWQAAGLPVESGAVEVAPATFTPAPRPELLATIDEVAALPGSGGCLVNALDPATFRGEQPVNPYPRRGRIPGSANLPFDSLLDPGTGRFRPVAEMAELLGAAGLLGPGRAVTYCGGGIAATLPAFAAFVAGKPDVAVYDGSLSEWTADPDRPVELG</sequence>
<evidence type="ECO:0000259" key="3">
    <source>
        <dbReference type="PROSITE" id="PS50206"/>
    </source>
</evidence>
<evidence type="ECO:0000256" key="1">
    <source>
        <dbReference type="ARBA" id="ARBA00022679"/>
    </source>
</evidence>